<gene>
    <name evidence="1" type="ORF">M513_07455</name>
</gene>
<feature type="non-terminal residue" evidence="1">
    <location>
        <position position="1"/>
    </location>
</feature>
<evidence type="ECO:0000313" key="2">
    <source>
        <dbReference type="Proteomes" id="UP000030764"/>
    </source>
</evidence>
<name>A0A085M2Y0_9BILA</name>
<evidence type="ECO:0000313" key="1">
    <source>
        <dbReference type="EMBL" id="KFD51576.1"/>
    </source>
</evidence>
<keyword evidence="2" id="KW-1185">Reference proteome</keyword>
<organism evidence="1 2">
    <name type="scientific">Trichuris suis</name>
    <name type="common">pig whipworm</name>
    <dbReference type="NCBI Taxonomy" id="68888"/>
    <lineage>
        <taxon>Eukaryota</taxon>
        <taxon>Metazoa</taxon>
        <taxon>Ecdysozoa</taxon>
        <taxon>Nematoda</taxon>
        <taxon>Enoplea</taxon>
        <taxon>Dorylaimia</taxon>
        <taxon>Trichinellida</taxon>
        <taxon>Trichuridae</taxon>
        <taxon>Trichuris</taxon>
    </lineage>
</organism>
<sequence length="69" mass="7920">ANNQDCQIWSAKADSGPTMAKRPDSGRNCGKAKAQRGRRLRVFGCHHEANRFFWLDHWRCSANCDRCLL</sequence>
<reference evidence="1 2" key="1">
    <citation type="journal article" date="2014" name="Nat. Genet.">
        <title>Genome and transcriptome of the porcine whipworm Trichuris suis.</title>
        <authorList>
            <person name="Jex A.R."/>
            <person name="Nejsum P."/>
            <person name="Schwarz E.M."/>
            <person name="Hu L."/>
            <person name="Young N.D."/>
            <person name="Hall R.S."/>
            <person name="Korhonen P.K."/>
            <person name="Liao S."/>
            <person name="Thamsborg S."/>
            <person name="Xia J."/>
            <person name="Xu P."/>
            <person name="Wang S."/>
            <person name="Scheerlinck J.P."/>
            <person name="Hofmann A."/>
            <person name="Sternberg P.W."/>
            <person name="Wang J."/>
            <person name="Gasser R.B."/>
        </authorList>
    </citation>
    <scope>NUCLEOTIDE SEQUENCE [LARGE SCALE GENOMIC DNA]</scope>
    <source>
        <strain evidence="1">DCEP-RM93M</strain>
    </source>
</reference>
<proteinExistence type="predicted"/>
<feature type="non-terminal residue" evidence="1">
    <location>
        <position position="69"/>
    </location>
</feature>
<dbReference type="Proteomes" id="UP000030764">
    <property type="component" value="Unassembled WGS sequence"/>
</dbReference>
<protein>
    <submittedName>
        <fullName evidence="1">Uncharacterized protein</fullName>
    </submittedName>
</protein>
<accession>A0A085M2Y0</accession>
<dbReference type="AlphaFoldDB" id="A0A085M2Y0"/>
<dbReference type="EMBL" id="KL363237">
    <property type="protein sequence ID" value="KFD51576.1"/>
    <property type="molecule type" value="Genomic_DNA"/>
</dbReference>